<evidence type="ECO:0000313" key="5">
    <source>
        <dbReference type="EMBL" id="CAH2351013.1"/>
    </source>
</evidence>
<dbReference type="Pfam" id="PF02037">
    <property type="entry name" value="SAP"/>
    <property type="match status" value="1"/>
</dbReference>
<proteinExistence type="inferred from homology"/>
<reference evidence="5" key="1">
    <citation type="submission" date="2022-03" db="EMBL/GenBank/DDBJ databases">
        <authorList>
            <person name="Legras J.-L."/>
            <person name="Devillers H."/>
            <person name="Grondin C."/>
        </authorList>
    </citation>
    <scope>NUCLEOTIDE SEQUENCE</scope>
    <source>
        <strain evidence="5">CLIB 1423</strain>
    </source>
</reference>
<dbReference type="InterPro" id="IPR003034">
    <property type="entry name" value="SAP_dom"/>
</dbReference>
<dbReference type="InterPro" id="IPR040746">
    <property type="entry name" value="THO1_MOS11_C"/>
</dbReference>
<feature type="region of interest" description="Disordered" evidence="3">
    <location>
        <begin position="35"/>
        <end position="113"/>
    </location>
</feature>
<dbReference type="Pfam" id="PF18592">
    <property type="entry name" value="Tho1_MOS11_C"/>
    <property type="match status" value="1"/>
</dbReference>
<evidence type="ECO:0000256" key="1">
    <source>
        <dbReference type="ARBA" id="ARBA00022553"/>
    </source>
</evidence>
<name>A0A9P0QKZ3_9ASCO</name>
<dbReference type="PROSITE" id="PS50800">
    <property type="entry name" value="SAP"/>
    <property type="match status" value="1"/>
</dbReference>
<feature type="domain" description="SAP" evidence="4">
    <location>
        <begin position="4"/>
        <end position="38"/>
    </location>
</feature>
<dbReference type="InterPro" id="IPR036361">
    <property type="entry name" value="SAP_dom_sf"/>
</dbReference>
<dbReference type="OrthoDB" id="445357at2759"/>
<keyword evidence="6" id="KW-1185">Reference proteome</keyword>
<dbReference type="AlphaFoldDB" id="A0A9P0QKZ3"/>
<accession>A0A9P0QKZ3</accession>
<dbReference type="GO" id="GO:0005634">
    <property type="term" value="C:nucleus"/>
    <property type="evidence" value="ECO:0007669"/>
    <property type="project" value="TreeGrafter"/>
</dbReference>
<keyword evidence="1" id="KW-0597">Phosphoprotein</keyword>
<organism evidence="5 6">
    <name type="scientific">[Candida] railenensis</name>
    <dbReference type="NCBI Taxonomy" id="45579"/>
    <lineage>
        <taxon>Eukaryota</taxon>
        <taxon>Fungi</taxon>
        <taxon>Dikarya</taxon>
        <taxon>Ascomycota</taxon>
        <taxon>Saccharomycotina</taxon>
        <taxon>Pichiomycetes</taxon>
        <taxon>Debaryomycetaceae</taxon>
        <taxon>Kurtzmaniella</taxon>
    </lineage>
</organism>
<dbReference type="InterPro" id="IPR052240">
    <property type="entry name" value="SAP_domain_ribonucleoprotein"/>
</dbReference>
<evidence type="ECO:0000256" key="2">
    <source>
        <dbReference type="ARBA" id="ARBA00046328"/>
    </source>
</evidence>
<evidence type="ECO:0000256" key="3">
    <source>
        <dbReference type="SAM" id="MobiDB-lite"/>
    </source>
</evidence>
<dbReference type="PANTHER" id="PTHR46551:SF1">
    <property type="entry name" value="SAP DOMAIN-CONTAINING RIBONUCLEOPROTEIN"/>
    <property type="match status" value="1"/>
</dbReference>
<dbReference type="PANTHER" id="PTHR46551">
    <property type="entry name" value="SAP DOMAIN-CONTAINING RIBONUCLEOPROTEIN"/>
    <property type="match status" value="1"/>
</dbReference>
<evidence type="ECO:0000313" key="6">
    <source>
        <dbReference type="Proteomes" id="UP000837801"/>
    </source>
</evidence>
<feature type="compositionally biased region" description="Basic and acidic residues" evidence="3">
    <location>
        <begin position="100"/>
        <end position="113"/>
    </location>
</feature>
<protein>
    <submittedName>
        <fullName evidence="5">Protein Tho1p</fullName>
    </submittedName>
</protein>
<comment type="caution">
    <text evidence="5">The sequence shown here is derived from an EMBL/GenBank/DDBJ whole genome shotgun (WGS) entry which is preliminary data.</text>
</comment>
<dbReference type="GO" id="GO:0016973">
    <property type="term" value="P:poly(A)+ mRNA export from nucleus"/>
    <property type="evidence" value="ECO:0007669"/>
    <property type="project" value="TreeGrafter"/>
</dbReference>
<gene>
    <name evidence="5" type="ORF">CLIB1423_02S10286</name>
</gene>
<dbReference type="SMART" id="SM00513">
    <property type="entry name" value="SAP"/>
    <property type="match status" value="1"/>
</dbReference>
<dbReference type="Gene3D" id="1.10.720.30">
    <property type="entry name" value="SAP domain"/>
    <property type="match status" value="1"/>
</dbReference>
<dbReference type="EMBL" id="CAKXYY010000002">
    <property type="protein sequence ID" value="CAH2351013.1"/>
    <property type="molecule type" value="Genomic_DNA"/>
</dbReference>
<feature type="region of interest" description="Disordered" evidence="3">
    <location>
        <begin position="178"/>
        <end position="201"/>
    </location>
</feature>
<sequence length="201" mass="21213">MADYASQTVAQLKEILKSKGLSLDGKKADLVQRLQEAEEATEVPAAASASNGAESETTGVEVPAAISAPEPSAAEVVAAAPASTEGDAASAAADAADSEGAAKVEEKPKPLTADERKQLAVELLEKKVQRAIKFGDEQAAEAAKKDLARVEKFGVELGTALAREIGLVDKSLGNGFKKFNKHRKNFKPKNKNFKKKNNQKQ</sequence>
<dbReference type="Proteomes" id="UP000837801">
    <property type="component" value="Unassembled WGS sequence"/>
</dbReference>
<evidence type="ECO:0000259" key="4">
    <source>
        <dbReference type="PROSITE" id="PS50800"/>
    </source>
</evidence>
<dbReference type="SUPFAM" id="SSF68906">
    <property type="entry name" value="SAP domain"/>
    <property type="match status" value="1"/>
</dbReference>
<feature type="compositionally biased region" description="Low complexity" evidence="3">
    <location>
        <begin position="42"/>
        <end position="99"/>
    </location>
</feature>
<comment type="similarity">
    <text evidence="2">Belongs to the SAP domain-containing ribonucleoprotein family.</text>
</comment>